<proteinExistence type="predicted"/>
<evidence type="ECO:0000313" key="2">
    <source>
        <dbReference type="WBParaSite" id="PS1159_v2.g22597.t1"/>
    </source>
</evidence>
<organism evidence="1 2">
    <name type="scientific">Panagrolaimus sp. PS1159</name>
    <dbReference type="NCBI Taxonomy" id="55785"/>
    <lineage>
        <taxon>Eukaryota</taxon>
        <taxon>Metazoa</taxon>
        <taxon>Ecdysozoa</taxon>
        <taxon>Nematoda</taxon>
        <taxon>Chromadorea</taxon>
        <taxon>Rhabditida</taxon>
        <taxon>Tylenchina</taxon>
        <taxon>Panagrolaimomorpha</taxon>
        <taxon>Panagrolaimoidea</taxon>
        <taxon>Panagrolaimidae</taxon>
        <taxon>Panagrolaimus</taxon>
    </lineage>
</organism>
<protein>
    <submittedName>
        <fullName evidence="2">Uncharacterized protein</fullName>
    </submittedName>
</protein>
<dbReference type="WBParaSite" id="PS1159_v2.g22597.t1">
    <property type="protein sequence ID" value="PS1159_v2.g22597.t1"/>
    <property type="gene ID" value="PS1159_v2.g22597"/>
</dbReference>
<accession>A0AC35FZV4</accession>
<dbReference type="Proteomes" id="UP000887580">
    <property type="component" value="Unplaced"/>
</dbReference>
<reference evidence="2" key="1">
    <citation type="submission" date="2022-11" db="UniProtKB">
        <authorList>
            <consortium name="WormBaseParasite"/>
        </authorList>
    </citation>
    <scope>IDENTIFICATION</scope>
</reference>
<evidence type="ECO:0000313" key="1">
    <source>
        <dbReference type="Proteomes" id="UP000887580"/>
    </source>
</evidence>
<sequence length="629" mass="70235">MFLFFILLVFYSIIFAKSDVPQRCDEISISANDYQNSLNTSVSLVIQVSEGSNGNNFITVKNLTRLFEQPLRYPSLLNGNKLLENSNVTVCISNQCFNNFVNSFTASVDNGVFDVSVQWNLFNEDFTYKLFNGIVDRQNLIFYDGSLFSNGKQCMNYNDIDYLPSLKTCCTSFKPIATAPSNSTKCSNFKAVSSVFEMQSNNLIATNSANFILTDNDLTAIWHYIEDTRFTHIFSINNAQCQRKDGFIEEFVGGPNLLIGRIILRSGQTLMEEGIPFSSSNQCQNITALVTLQTTNVTFKIVNQFCCTDFDVPVTPTASVSTTTPPPTKLISQQCDKISTVSINSYSDTVTTNMQIENVNETNLIFISDIDITTSDNISDISVCVTELVGKDVATYMCPNVTSPNSVNLTAPNEIVKITISYIIEDGGINSVDLFNGIFDQGNFISSDGTFFDNSENKCFKSSTDNLNTTFCCTSSNQNTQIPIYLPKCTNFKISSTFYNTTNDSIYTYATSEFSLSDSDFISNGYYIGDIPTLYSINNYIFQRGVNRTQFGGFPIQNLNSEFFIQIQYYSINEKYDSIFVGRIVLLEGQTFLEQGIPLTAANNCLNVTSPYHDINKQQGIDVYNLIAN</sequence>
<name>A0AC35FZV4_9BILA</name>